<evidence type="ECO:0008006" key="3">
    <source>
        <dbReference type="Google" id="ProtNLM"/>
    </source>
</evidence>
<proteinExistence type="predicted"/>
<sequence>MGERVRLMRSRFLSPLAAAARVVIPIMESWCRGHTSIKWPSHTSNYPTRDMFADLLSGATVKQTSCVTEHWPHPRVRESTLPKVNTAGTR</sequence>
<reference evidence="1 2" key="1">
    <citation type="journal article" date="2023" name="Sci. Data">
        <title>Genome assembly of the Korean intertidal mud-creeper Batillaria attramentaria.</title>
        <authorList>
            <person name="Patra A.K."/>
            <person name="Ho P.T."/>
            <person name="Jun S."/>
            <person name="Lee S.J."/>
            <person name="Kim Y."/>
            <person name="Won Y.J."/>
        </authorList>
    </citation>
    <scope>NUCLEOTIDE SEQUENCE [LARGE SCALE GENOMIC DNA]</scope>
    <source>
        <strain evidence="1">Wonlab-2016</strain>
    </source>
</reference>
<gene>
    <name evidence="1" type="ORF">BaRGS_00037392</name>
</gene>
<dbReference type="AlphaFoldDB" id="A0ABD0J9L8"/>
<dbReference type="Proteomes" id="UP001519460">
    <property type="component" value="Unassembled WGS sequence"/>
</dbReference>
<dbReference type="EMBL" id="JACVVK020000558">
    <property type="protein sequence ID" value="KAK7466517.1"/>
    <property type="molecule type" value="Genomic_DNA"/>
</dbReference>
<evidence type="ECO:0000313" key="1">
    <source>
        <dbReference type="EMBL" id="KAK7466517.1"/>
    </source>
</evidence>
<comment type="caution">
    <text evidence="1">The sequence shown here is derived from an EMBL/GenBank/DDBJ whole genome shotgun (WGS) entry which is preliminary data.</text>
</comment>
<name>A0ABD0J9L8_9CAEN</name>
<evidence type="ECO:0000313" key="2">
    <source>
        <dbReference type="Proteomes" id="UP001519460"/>
    </source>
</evidence>
<accession>A0ABD0J9L8</accession>
<organism evidence="1 2">
    <name type="scientific">Batillaria attramentaria</name>
    <dbReference type="NCBI Taxonomy" id="370345"/>
    <lineage>
        <taxon>Eukaryota</taxon>
        <taxon>Metazoa</taxon>
        <taxon>Spiralia</taxon>
        <taxon>Lophotrochozoa</taxon>
        <taxon>Mollusca</taxon>
        <taxon>Gastropoda</taxon>
        <taxon>Caenogastropoda</taxon>
        <taxon>Sorbeoconcha</taxon>
        <taxon>Cerithioidea</taxon>
        <taxon>Batillariidae</taxon>
        <taxon>Batillaria</taxon>
    </lineage>
</organism>
<protein>
    <recommendedName>
        <fullName evidence="3">Secreted protein</fullName>
    </recommendedName>
</protein>
<keyword evidence="2" id="KW-1185">Reference proteome</keyword>